<feature type="domain" description="Thioredoxin-like fold" evidence="1">
    <location>
        <begin position="8"/>
        <end position="75"/>
    </location>
</feature>
<dbReference type="SUPFAM" id="SSF52833">
    <property type="entry name" value="Thioredoxin-like"/>
    <property type="match status" value="1"/>
</dbReference>
<evidence type="ECO:0000313" key="2">
    <source>
        <dbReference type="EMBL" id="KKN34016.1"/>
    </source>
</evidence>
<reference evidence="2" key="1">
    <citation type="journal article" date="2015" name="Nature">
        <title>Complex archaea that bridge the gap between prokaryotes and eukaryotes.</title>
        <authorList>
            <person name="Spang A."/>
            <person name="Saw J.H."/>
            <person name="Jorgensen S.L."/>
            <person name="Zaremba-Niedzwiedzka K."/>
            <person name="Martijn J."/>
            <person name="Lind A.E."/>
            <person name="van Eijk R."/>
            <person name="Schleper C."/>
            <person name="Guy L."/>
            <person name="Ettema T.J."/>
        </authorList>
    </citation>
    <scope>NUCLEOTIDE SEQUENCE</scope>
</reference>
<comment type="caution">
    <text evidence="2">The sequence shown here is derived from an EMBL/GenBank/DDBJ whole genome shotgun (WGS) entry which is preliminary data.</text>
</comment>
<accession>A0A0F9SAI8</accession>
<name>A0A0F9SAI8_9ZZZZ</name>
<proteinExistence type="predicted"/>
<dbReference type="AlphaFoldDB" id="A0A0F9SAI8"/>
<gene>
    <name evidence="2" type="ORF">LCGC14_0797770</name>
</gene>
<dbReference type="InterPro" id="IPR036249">
    <property type="entry name" value="Thioredoxin-like_sf"/>
</dbReference>
<dbReference type="Gene3D" id="3.40.30.10">
    <property type="entry name" value="Glutaredoxin"/>
    <property type="match status" value="1"/>
</dbReference>
<organism evidence="2">
    <name type="scientific">marine sediment metagenome</name>
    <dbReference type="NCBI Taxonomy" id="412755"/>
    <lineage>
        <taxon>unclassified sequences</taxon>
        <taxon>metagenomes</taxon>
        <taxon>ecological metagenomes</taxon>
    </lineage>
</organism>
<dbReference type="EMBL" id="LAZR01002134">
    <property type="protein sequence ID" value="KKN34016.1"/>
    <property type="molecule type" value="Genomic_DNA"/>
</dbReference>
<sequence length="91" mass="9894">MSDNDEFIMIVGQGCPACAAAKEGLSERIDSGQIKVMDVVNSKEALDLANRYNINGIPSIIMKDKSSNIGEVCELRQDLSGIVCKNKEVDF</sequence>
<dbReference type="InterPro" id="IPR012336">
    <property type="entry name" value="Thioredoxin-like_fold"/>
</dbReference>
<protein>
    <recommendedName>
        <fullName evidence="1">Thioredoxin-like fold domain-containing protein</fullName>
    </recommendedName>
</protein>
<evidence type="ECO:0000259" key="1">
    <source>
        <dbReference type="Pfam" id="PF13192"/>
    </source>
</evidence>
<dbReference type="Pfam" id="PF13192">
    <property type="entry name" value="Thioredoxin_3"/>
    <property type="match status" value="1"/>
</dbReference>